<protein>
    <submittedName>
        <fullName evidence="2">Uncharacterized protein</fullName>
    </submittedName>
</protein>
<proteinExistence type="predicted"/>
<dbReference type="SUPFAM" id="SSF51126">
    <property type="entry name" value="Pectin lyase-like"/>
    <property type="match status" value="1"/>
</dbReference>
<gene>
    <name evidence="2" type="ORF">C491_17699</name>
</gene>
<dbReference type="InterPro" id="IPR011050">
    <property type="entry name" value="Pectin_lyase_fold/virulence"/>
</dbReference>
<comment type="caution">
    <text evidence="2">The sequence shown here is derived from an EMBL/GenBank/DDBJ whole genome shotgun (WGS) entry which is preliminary data.</text>
</comment>
<dbReference type="eggNOG" id="arCOG10133">
    <property type="taxonomic scope" value="Archaea"/>
</dbReference>
<dbReference type="EMBL" id="AOIB01000033">
    <property type="protein sequence ID" value="ELY54955.1"/>
    <property type="molecule type" value="Genomic_DNA"/>
</dbReference>
<dbReference type="Proteomes" id="UP000011688">
    <property type="component" value="Unassembled WGS sequence"/>
</dbReference>
<accession>L9WZR8</accession>
<organism evidence="2 3">
    <name type="scientific">Natronococcus amylolyticus DSM 10524</name>
    <dbReference type="NCBI Taxonomy" id="1227497"/>
    <lineage>
        <taxon>Archaea</taxon>
        <taxon>Methanobacteriati</taxon>
        <taxon>Methanobacteriota</taxon>
        <taxon>Stenosarchaea group</taxon>
        <taxon>Halobacteria</taxon>
        <taxon>Halobacteriales</taxon>
        <taxon>Natrialbaceae</taxon>
        <taxon>Natronococcus</taxon>
    </lineage>
</organism>
<sequence>MTQAVLDLADDDHQQNLNNRSGFEFETTEAINGLECRLSAWTTGALTAYLTDGSGNVLERQSIATLSPGETFTFETELEADETYWILCDARGYEYGRGRAAVDYPIESDSLVATTGVFTGDGLTTSNYRYCVDRISPAFGGETLDLGSDEESQSWSGLDQPSGVRIQATTDVAEFDCRLSAATSGVTEAYLTDDSGDVIDQQSITNLGSGESFSFDTGLVADEAYWVLCDADGDSYVRGRAGADYPLESDSLIATNGIYGGDMETGGYRYCIDQIQIPDVDEPTGQALNLGTDDEGQSWGSLDDWSGVRVQVTESIHGLECRLSTETEDVTTAYLTTDDGSVLERQTVATLDGGDTFAFESSLEPGEAYRIVFDARGRSYVRGRAAADYPIEGTALDITHGIYGGSQQTESYRYCVDRIVPQQTNFVTPDSPGTTDLLNLGSDDEAQSGFTSWSGVRVELTEAVHGLQCRLSGETDVTTAYLTDDSGNVLSQQSVADVESGGTFVFDDVLAAGEAYWVLCDSDGEDYTRGRAQVDYPLESNTFVATHGIYTGESLTTSYRYCIDQIETLQGRDDVDTLSLGSDAEGQSGFTNWSGVRVEITEVAHGLQCRLSAETDVTTAYLTDDSGNVLSQQSVADLEPGETFMFDTGLGVDEVYWILCDGDGDAYTRGRTAVDYPLESDHLSATHGIFTGTSLTTSYRYCIDQIQTVRANTNVDTLGLGNDEEAQSGFTDWSGVRIQATEPIRGLQCRLSGETDVTAAYLTDDSGNVLRQQSIEGFNPGDTFVFDVELKADDVCWVLCDSDGESYTRGRAAADYPLESELVSVTHGIFTGESFTESYRYCIDQIQTTLAGSGLTSSLENRSLDVTTVDVVEEPSIDESGDLAAELIAYITAQNEVNHEFVLPAGTYNWNTEFVLPDPIEYLEIRGEPRATLQVRDHSVNVAFELGTWADDNPPQHVVLQDFDLDIADQSERDSGFITAHVGRCLIDNVELVGSRWRHGPQGGGRYTCLINTRDPEMLSMVRNLSFPDGEIADSDEPSVGHSIGFSADPPHEGITLWQQCYVEDYVDNGFYVSNSDGENLIVHGTAVNCGNGTLRIGAADEARDCKVLLDAASDQIYPGAGLWFQGGEPLAERIEIEGSDAQNDILRINSDADGGQITGLDLFCGPPVDAPAIRCTYTSDTDPSGVLIEDFTVEDVTTANDNGSVSIRRPDITLSSGQIDAENRPALGGGYDPDLDDVELS</sequence>
<name>L9WZR8_9EURY</name>
<evidence type="ECO:0000313" key="2">
    <source>
        <dbReference type="EMBL" id="ELY54955.1"/>
    </source>
</evidence>
<dbReference type="OrthoDB" id="183457at2157"/>
<evidence type="ECO:0000256" key="1">
    <source>
        <dbReference type="SAM" id="MobiDB-lite"/>
    </source>
</evidence>
<dbReference type="AlphaFoldDB" id="L9WZR8"/>
<keyword evidence="3" id="KW-1185">Reference proteome</keyword>
<dbReference type="RefSeq" id="WP_005558598.1">
    <property type="nucleotide sequence ID" value="NZ_AOIB01000033.1"/>
</dbReference>
<reference evidence="2 3" key="1">
    <citation type="journal article" date="2014" name="PLoS Genet.">
        <title>Phylogenetically driven sequencing of extremely halophilic archaea reveals strategies for static and dynamic osmo-response.</title>
        <authorList>
            <person name="Becker E.A."/>
            <person name="Seitzer P.M."/>
            <person name="Tritt A."/>
            <person name="Larsen D."/>
            <person name="Krusor M."/>
            <person name="Yao A.I."/>
            <person name="Wu D."/>
            <person name="Madern D."/>
            <person name="Eisen J.A."/>
            <person name="Darling A.E."/>
            <person name="Facciotti M.T."/>
        </authorList>
    </citation>
    <scope>NUCLEOTIDE SEQUENCE [LARGE SCALE GENOMIC DNA]</scope>
    <source>
        <strain evidence="2 3">DSM 10524</strain>
    </source>
</reference>
<evidence type="ECO:0000313" key="3">
    <source>
        <dbReference type="Proteomes" id="UP000011688"/>
    </source>
</evidence>
<feature type="region of interest" description="Disordered" evidence="1">
    <location>
        <begin position="1217"/>
        <end position="1242"/>
    </location>
</feature>